<organism evidence="1 2">
    <name type="scientific">Salisediminibacterium beveridgei</name>
    <dbReference type="NCBI Taxonomy" id="632773"/>
    <lineage>
        <taxon>Bacteria</taxon>
        <taxon>Bacillati</taxon>
        <taxon>Bacillota</taxon>
        <taxon>Bacilli</taxon>
        <taxon>Bacillales</taxon>
        <taxon>Bacillaceae</taxon>
        <taxon>Salisediminibacterium</taxon>
    </lineage>
</organism>
<dbReference type="STRING" id="632773.BBEV_3354"/>
<accession>A0A1D7R062</accession>
<name>A0A1D7R062_9BACI</name>
<evidence type="ECO:0008006" key="3">
    <source>
        <dbReference type="Google" id="ProtNLM"/>
    </source>
</evidence>
<dbReference type="Pfam" id="PF10704">
    <property type="entry name" value="DUF2508"/>
    <property type="match status" value="1"/>
</dbReference>
<reference evidence="1 2" key="1">
    <citation type="submission" date="2015-08" db="EMBL/GenBank/DDBJ databases">
        <title>The complete genome sequence of Bacillus beveridgei MLTeJB.</title>
        <authorList>
            <person name="Hanson T.E."/>
            <person name="Mesa C."/>
            <person name="Basesman S.M."/>
            <person name="Oremland R.S."/>
        </authorList>
    </citation>
    <scope>NUCLEOTIDE SEQUENCE [LARGE SCALE GENOMIC DNA]</scope>
    <source>
        <strain evidence="1 2">MLTeJB</strain>
    </source>
</reference>
<dbReference type="KEGG" id="bbev:BBEV_3354"/>
<dbReference type="Proteomes" id="UP000094463">
    <property type="component" value="Chromosome"/>
</dbReference>
<dbReference type="OrthoDB" id="2166610at2"/>
<evidence type="ECO:0000313" key="1">
    <source>
        <dbReference type="EMBL" id="AOM84648.1"/>
    </source>
</evidence>
<protein>
    <recommendedName>
        <fullName evidence="3">DUF2508 family protein</fullName>
    </recommendedName>
</protein>
<dbReference type="AlphaFoldDB" id="A0A1D7R062"/>
<dbReference type="EMBL" id="CP012502">
    <property type="protein sequence ID" value="AOM84648.1"/>
    <property type="molecule type" value="Genomic_DNA"/>
</dbReference>
<evidence type="ECO:0000313" key="2">
    <source>
        <dbReference type="Proteomes" id="UP000094463"/>
    </source>
</evidence>
<proteinExistence type="predicted"/>
<dbReference type="RefSeq" id="WP_069366508.1">
    <property type="nucleotide sequence ID" value="NZ_CP012502.1"/>
</dbReference>
<sequence>MFLKRGKLRREKDNAIITLLDTFKRQSDELDARLRQSVNASPEVERQSKIARAKYYFILKQARHRRTRFQ</sequence>
<dbReference type="InterPro" id="IPR019644">
    <property type="entry name" value="DUF2508"/>
</dbReference>
<gene>
    <name evidence="1" type="ORF">BBEV_3354</name>
</gene>
<keyword evidence="2" id="KW-1185">Reference proteome</keyword>